<feature type="domain" description="PD-(D/E)XK endonuclease-like" evidence="1">
    <location>
        <begin position="84"/>
        <end position="213"/>
    </location>
</feature>
<dbReference type="Gene3D" id="3.90.320.10">
    <property type="match status" value="1"/>
</dbReference>
<dbReference type="InterPro" id="IPR011604">
    <property type="entry name" value="PDDEXK-like_dom_sf"/>
</dbReference>
<dbReference type="Pfam" id="PF12705">
    <property type="entry name" value="PDDEXK_1"/>
    <property type="match status" value="1"/>
</dbReference>
<dbReference type="Proteomes" id="UP000179245">
    <property type="component" value="Unassembled WGS sequence"/>
</dbReference>
<comment type="caution">
    <text evidence="2">The sequence shown here is derived from an EMBL/GenBank/DDBJ whole genome shotgun (WGS) entry which is preliminary data.</text>
</comment>
<gene>
    <name evidence="2" type="ORF">A2117_02040</name>
</gene>
<dbReference type="EMBL" id="MHTO01000019">
    <property type="protein sequence ID" value="OHA62148.1"/>
    <property type="molecule type" value="Genomic_DNA"/>
</dbReference>
<proteinExistence type="predicted"/>
<evidence type="ECO:0000313" key="2">
    <source>
        <dbReference type="EMBL" id="OHA62148.1"/>
    </source>
</evidence>
<organism evidence="2 3">
    <name type="scientific">Candidatus Wildermuthbacteria bacterium GWA2_46_15</name>
    <dbReference type="NCBI Taxonomy" id="1802443"/>
    <lineage>
        <taxon>Bacteria</taxon>
        <taxon>Candidatus Wildermuthiibacteriota</taxon>
    </lineage>
</organism>
<dbReference type="SUPFAM" id="SSF52980">
    <property type="entry name" value="Restriction endonuclease-like"/>
    <property type="match status" value="1"/>
</dbReference>
<dbReference type="InterPro" id="IPR011335">
    <property type="entry name" value="Restrct_endonuc-II-like"/>
</dbReference>
<evidence type="ECO:0000259" key="1">
    <source>
        <dbReference type="Pfam" id="PF12705"/>
    </source>
</evidence>
<sequence length="232" mass="26466">MPKQDNLKVISAKDLGKLALPDFCARCFWLERHSGKPPSLFPSIFSVIDSLTKKNVHRSFLEKGKPPVWFPEFAEIEEICQGEVSFKLWVEAGDWILAGKPDDIFRLKDGTYHIVDYKTAKFTGRQDELFPLYEVQLNVYAFLAERCGFKPVSGLSLVYFEPEESTTEEEEFGLIFKTHCLKVNLKSEVVVELLKKAREIVQAPDLPESAFGCQGLCRWLDRGLSHFKTPGD</sequence>
<name>A0A1G2QNU4_9BACT</name>
<accession>A0A1G2QNU4</accession>
<evidence type="ECO:0000313" key="3">
    <source>
        <dbReference type="Proteomes" id="UP000179245"/>
    </source>
</evidence>
<dbReference type="AlphaFoldDB" id="A0A1G2QNU4"/>
<protein>
    <recommendedName>
        <fullName evidence="1">PD-(D/E)XK endonuclease-like domain-containing protein</fullName>
    </recommendedName>
</protein>
<reference evidence="2 3" key="1">
    <citation type="journal article" date="2016" name="Nat. Commun.">
        <title>Thousands of microbial genomes shed light on interconnected biogeochemical processes in an aquifer system.</title>
        <authorList>
            <person name="Anantharaman K."/>
            <person name="Brown C.T."/>
            <person name="Hug L.A."/>
            <person name="Sharon I."/>
            <person name="Castelle C.J."/>
            <person name="Probst A.J."/>
            <person name="Thomas B.C."/>
            <person name="Singh A."/>
            <person name="Wilkins M.J."/>
            <person name="Karaoz U."/>
            <person name="Brodie E.L."/>
            <person name="Williams K.H."/>
            <person name="Hubbard S.S."/>
            <person name="Banfield J.F."/>
        </authorList>
    </citation>
    <scope>NUCLEOTIDE SEQUENCE [LARGE SCALE GENOMIC DNA]</scope>
</reference>
<dbReference type="InterPro" id="IPR038726">
    <property type="entry name" value="PDDEXK_AddAB-type"/>
</dbReference>